<dbReference type="PROSITE" id="PS50041">
    <property type="entry name" value="C_TYPE_LECTIN_2"/>
    <property type="match status" value="1"/>
</dbReference>
<accession>A0ABR1E2G1</accession>
<keyword evidence="2" id="KW-0732">Signal</keyword>
<dbReference type="PANTHER" id="PTHR22991:SF40">
    <property type="entry name" value="PROTEIN CBG13490"/>
    <property type="match status" value="1"/>
</dbReference>
<dbReference type="Pfam" id="PF00059">
    <property type="entry name" value="Lectin_C"/>
    <property type="match status" value="1"/>
</dbReference>
<dbReference type="Gene3D" id="3.10.100.10">
    <property type="entry name" value="Mannose-Binding Protein A, subunit A"/>
    <property type="match status" value="1"/>
</dbReference>
<dbReference type="Proteomes" id="UP001303046">
    <property type="component" value="Unassembled WGS sequence"/>
</dbReference>
<dbReference type="SUPFAM" id="SSF56436">
    <property type="entry name" value="C-type lectin-like"/>
    <property type="match status" value="1"/>
</dbReference>
<dbReference type="PANTHER" id="PTHR22991">
    <property type="entry name" value="PROTEIN CBG13490"/>
    <property type="match status" value="1"/>
</dbReference>
<name>A0ABR1E2G1_NECAM</name>
<evidence type="ECO:0000313" key="5">
    <source>
        <dbReference type="Proteomes" id="UP001303046"/>
    </source>
</evidence>
<feature type="domain" description="C-type lectin" evidence="3">
    <location>
        <begin position="29"/>
        <end position="131"/>
    </location>
</feature>
<comment type="caution">
    <text evidence="4">The sequence shown here is derived from an EMBL/GenBank/DDBJ whole genome shotgun (WGS) entry which is preliminary data.</text>
</comment>
<dbReference type="InterPro" id="IPR016186">
    <property type="entry name" value="C-type_lectin-like/link_sf"/>
</dbReference>
<proteinExistence type="predicted"/>
<feature type="chain" id="PRO_5045871137" description="C-type lectin domain-containing protein" evidence="2">
    <location>
        <begin position="19"/>
        <end position="193"/>
    </location>
</feature>
<dbReference type="InterPro" id="IPR050976">
    <property type="entry name" value="Snaclec"/>
</dbReference>
<organism evidence="4 5">
    <name type="scientific">Necator americanus</name>
    <name type="common">Human hookworm</name>
    <dbReference type="NCBI Taxonomy" id="51031"/>
    <lineage>
        <taxon>Eukaryota</taxon>
        <taxon>Metazoa</taxon>
        <taxon>Ecdysozoa</taxon>
        <taxon>Nematoda</taxon>
        <taxon>Chromadorea</taxon>
        <taxon>Rhabditida</taxon>
        <taxon>Rhabditina</taxon>
        <taxon>Rhabditomorpha</taxon>
        <taxon>Strongyloidea</taxon>
        <taxon>Ancylostomatidae</taxon>
        <taxon>Bunostominae</taxon>
        <taxon>Necator</taxon>
    </lineage>
</organism>
<dbReference type="InterPro" id="IPR016187">
    <property type="entry name" value="CTDL_fold"/>
</dbReference>
<keyword evidence="1" id="KW-1015">Disulfide bond</keyword>
<evidence type="ECO:0000256" key="2">
    <source>
        <dbReference type="SAM" id="SignalP"/>
    </source>
</evidence>
<keyword evidence="5" id="KW-1185">Reference proteome</keyword>
<evidence type="ECO:0000256" key="1">
    <source>
        <dbReference type="ARBA" id="ARBA00023157"/>
    </source>
</evidence>
<feature type="signal peptide" evidence="2">
    <location>
        <begin position="1"/>
        <end position="18"/>
    </location>
</feature>
<reference evidence="4 5" key="1">
    <citation type="submission" date="2023-08" db="EMBL/GenBank/DDBJ databases">
        <title>A Necator americanus chromosomal reference genome.</title>
        <authorList>
            <person name="Ilik V."/>
            <person name="Petrzelkova K.J."/>
            <person name="Pardy F."/>
            <person name="Fuh T."/>
            <person name="Niatou-Singa F.S."/>
            <person name="Gouil Q."/>
            <person name="Baker L."/>
            <person name="Ritchie M.E."/>
            <person name="Jex A.R."/>
            <person name="Gazzola D."/>
            <person name="Li H."/>
            <person name="Toshio Fujiwara R."/>
            <person name="Zhan B."/>
            <person name="Aroian R.V."/>
            <person name="Pafco B."/>
            <person name="Schwarz E.M."/>
        </authorList>
    </citation>
    <scope>NUCLEOTIDE SEQUENCE [LARGE SCALE GENOMIC DNA]</scope>
    <source>
        <strain evidence="4 5">Aroian</strain>
        <tissue evidence="4">Whole animal</tissue>
    </source>
</reference>
<gene>
    <name evidence="4" type="primary">Necator_chrV.g19367</name>
    <name evidence="4" type="ORF">RB195_014575</name>
</gene>
<protein>
    <recommendedName>
        <fullName evidence="3">C-type lectin domain-containing protein</fullName>
    </recommendedName>
</protein>
<dbReference type="EMBL" id="JAVFWL010000005">
    <property type="protein sequence ID" value="KAK6756256.1"/>
    <property type="molecule type" value="Genomic_DNA"/>
</dbReference>
<evidence type="ECO:0000259" key="3">
    <source>
        <dbReference type="PROSITE" id="PS50041"/>
    </source>
</evidence>
<dbReference type="InterPro" id="IPR001304">
    <property type="entry name" value="C-type_lectin-like"/>
</dbReference>
<dbReference type="SMART" id="SM00034">
    <property type="entry name" value="CLECT"/>
    <property type="match status" value="1"/>
</dbReference>
<evidence type="ECO:0000313" key="4">
    <source>
        <dbReference type="EMBL" id="KAK6756256.1"/>
    </source>
</evidence>
<dbReference type="CDD" id="cd00037">
    <property type="entry name" value="CLECT"/>
    <property type="match status" value="1"/>
</dbReference>
<sequence>MGRLLLLLLFSLFCRTESACPYGGITAYYIDQCYVFSGLKTTWVSAESICQYLGGHLVSIQSDMENSYAARVLHTPSRTEFYIGAYVNGHAWEWSDYDIKFIYSNFRGTMTNNSDNVSSMLLTTTYYSKWNILSSNSLTPKPFTCQNRNNLVYLWTGVEQFVRGAEFRTIDCTAGQWFETAIEPTKPFIPLSR</sequence>